<gene>
    <name evidence="2" type="ORF">RIF29_35968</name>
</gene>
<reference evidence="2 3" key="1">
    <citation type="submission" date="2024-01" db="EMBL/GenBank/DDBJ databases">
        <title>The genomes of 5 underutilized Papilionoideae crops provide insights into root nodulation and disease resistanc.</title>
        <authorList>
            <person name="Yuan L."/>
        </authorList>
    </citation>
    <scope>NUCLEOTIDE SEQUENCE [LARGE SCALE GENOMIC DNA]</scope>
    <source>
        <strain evidence="2">ZHUSHIDOU_FW_LH</strain>
        <tissue evidence="2">Leaf</tissue>
    </source>
</reference>
<dbReference type="EMBL" id="JAYWIO010000007">
    <property type="protein sequence ID" value="KAK7252187.1"/>
    <property type="molecule type" value="Genomic_DNA"/>
</dbReference>
<proteinExistence type="predicted"/>
<feature type="transmembrane region" description="Helical" evidence="1">
    <location>
        <begin position="37"/>
        <end position="61"/>
    </location>
</feature>
<dbReference type="AlphaFoldDB" id="A0AAN9HUB8"/>
<organism evidence="2 3">
    <name type="scientific">Crotalaria pallida</name>
    <name type="common">Smooth rattlebox</name>
    <name type="synonym">Crotalaria striata</name>
    <dbReference type="NCBI Taxonomy" id="3830"/>
    <lineage>
        <taxon>Eukaryota</taxon>
        <taxon>Viridiplantae</taxon>
        <taxon>Streptophyta</taxon>
        <taxon>Embryophyta</taxon>
        <taxon>Tracheophyta</taxon>
        <taxon>Spermatophyta</taxon>
        <taxon>Magnoliopsida</taxon>
        <taxon>eudicotyledons</taxon>
        <taxon>Gunneridae</taxon>
        <taxon>Pentapetalae</taxon>
        <taxon>rosids</taxon>
        <taxon>fabids</taxon>
        <taxon>Fabales</taxon>
        <taxon>Fabaceae</taxon>
        <taxon>Papilionoideae</taxon>
        <taxon>50 kb inversion clade</taxon>
        <taxon>genistoids sensu lato</taxon>
        <taxon>core genistoids</taxon>
        <taxon>Crotalarieae</taxon>
        <taxon>Crotalaria</taxon>
    </lineage>
</organism>
<evidence type="ECO:0000256" key="1">
    <source>
        <dbReference type="SAM" id="Phobius"/>
    </source>
</evidence>
<evidence type="ECO:0000313" key="3">
    <source>
        <dbReference type="Proteomes" id="UP001372338"/>
    </source>
</evidence>
<dbReference type="Proteomes" id="UP001372338">
    <property type="component" value="Unassembled WGS sequence"/>
</dbReference>
<sequence length="76" mass="8548">MLLSFFNLSLQPLVPFKPASSFSALSLPLSASSFFSLLTLLFSLSLSIYLSIWIISIGIWCDDWSFDFKKSVCDED</sequence>
<evidence type="ECO:0000313" key="2">
    <source>
        <dbReference type="EMBL" id="KAK7252187.1"/>
    </source>
</evidence>
<keyword evidence="1" id="KW-0472">Membrane</keyword>
<accession>A0AAN9HUB8</accession>
<keyword evidence="1" id="KW-1133">Transmembrane helix</keyword>
<name>A0AAN9HUB8_CROPI</name>
<protein>
    <submittedName>
        <fullName evidence="2">Uncharacterized protein</fullName>
    </submittedName>
</protein>
<comment type="caution">
    <text evidence="2">The sequence shown here is derived from an EMBL/GenBank/DDBJ whole genome shotgun (WGS) entry which is preliminary data.</text>
</comment>
<keyword evidence="3" id="KW-1185">Reference proteome</keyword>
<keyword evidence="1" id="KW-0812">Transmembrane</keyword>